<keyword evidence="2" id="KW-0472">Membrane</keyword>
<feature type="compositionally biased region" description="Basic and acidic residues" evidence="1">
    <location>
        <begin position="158"/>
        <end position="175"/>
    </location>
</feature>
<sequence length="397" mass="45185">MKNWPRSKLSDGLHNHQGGDESLVIKAEADKKIVKGSWVRPEVEKEKPRNDKNVNHGEEETQGAHNYAINSGPEQDRTTGNTWTQNPNYDENVFCYFHQACGHSTVNYKVVGARLAAKLLAGELAEVSSIKDLVRYSDRSSRNKKAPPTEKSFQGNQSREKPGRRQDEKVNDNSRRRVNMMIGGSQYCGDTVSAIKSYQHKPDTSANSLTWSAPSDFPKGAITFDEEEAGGIDQPHWDPLVIDLVIRDIEVARVLIDTVPEVSFAFSDHIQHPAKVILPILGFFSWYQSHFGWFVFILLIIFSYLHHSLFLFLFGSGLFLYSLVIAIKKKIDKRRKKKRNPGGVVEEKPCWLKRNPALGQMFGVLKKSKPQQDVYFPFKTVFEKEQLIFDKKQFASV</sequence>
<feature type="transmembrane region" description="Helical" evidence="2">
    <location>
        <begin position="276"/>
        <end position="302"/>
    </location>
</feature>
<comment type="caution">
    <text evidence="3">The sequence shown here is derived from an EMBL/GenBank/DDBJ whole genome shotgun (WGS) entry which is preliminary data.</text>
</comment>
<organism evidence="3 4">
    <name type="scientific">Brassica rapa subsp. trilocularis</name>
    <dbReference type="NCBI Taxonomy" id="1813537"/>
    <lineage>
        <taxon>Eukaryota</taxon>
        <taxon>Viridiplantae</taxon>
        <taxon>Streptophyta</taxon>
        <taxon>Embryophyta</taxon>
        <taxon>Tracheophyta</taxon>
        <taxon>Spermatophyta</taxon>
        <taxon>Magnoliopsida</taxon>
        <taxon>eudicotyledons</taxon>
        <taxon>Gunneridae</taxon>
        <taxon>Pentapetalae</taxon>
        <taxon>rosids</taxon>
        <taxon>malvids</taxon>
        <taxon>Brassicales</taxon>
        <taxon>Brassicaceae</taxon>
        <taxon>Brassiceae</taxon>
        <taxon>Brassica</taxon>
    </lineage>
</organism>
<evidence type="ECO:0000256" key="2">
    <source>
        <dbReference type="SAM" id="Phobius"/>
    </source>
</evidence>
<feature type="region of interest" description="Disordered" evidence="1">
    <location>
        <begin position="1"/>
        <end position="84"/>
    </location>
</feature>
<gene>
    <name evidence="3" type="primary">A02g505260.1_BraROA</name>
    <name evidence="3" type="ORF">IGI04_006680</name>
</gene>
<proteinExistence type="predicted"/>
<keyword evidence="2" id="KW-0812">Transmembrane</keyword>
<feature type="compositionally biased region" description="Basic and acidic residues" evidence="1">
    <location>
        <begin position="41"/>
        <end position="59"/>
    </location>
</feature>
<keyword evidence="4" id="KW-1185">Reference proteome</keyword>
<name>A0ABQ7NJQ6_BRACM</name>
<feature type="compositionally biased region" description="Polar residues" evidence="1">
    <location>
        <begin position="68"/>
        <end position="84"/>
    </location>
</feature>
<feature type="region of interest" description="Disordered" evidence="1">
    <location>
        <begin position="138"/>
        <end position="175"/>
    </location>
</feature>
<evidence type="ECO:0000313" key="4">
    <source>
        <dbReference type="Proteomes" id="UP000823674"/>
    </source>
</evidence>
<dbReference type="Proteomes" id="UP000823674">
    <property type="component" value="Chromosome A02"/>
</dbReference>
<keyword evidence="2" id="KW-1133">Transmembrane helix</keyword>
<accession>A0ABQ7NJQ6</accession>
<reference evidence="3 4" key="1">
    <citation type="submission" date="2021-03" db="EMBL/GenBank/DDBJ databases">
        <authorList>
            <person name="King G.J."/>
            <person name="Bancroft I."/>
            <person name="Baten A."/>
            <person name="Bloomfield J."/>
            <person name="Borpatragohain P."/>
            <person name="He Z."/>
            <person name="Irish N."/>
            <person name="Irwin J."/>
            <person name="Liu K."/>
            <person name="Mauleon R.P."/>
            <person name="Moore J."/>
            <person name="Morris R."/>
            <person name="Ostergaard L."/>
            <person name="Wang B."/>
            <person name="Wells R."/>
        </authorList>
    </citation>
    <scope>NUCLEOTIDE SEQUENCE [LARGE SCALE GENOMIC DNA]</scope>
    <source>
        <strain evidence="3">R-o-18</strain>
        <tissue evidence="3">Leaf</tissue>
    </source>
</reference>
<dbReference type="EMBL" id="JADBGQ010000002">
    <property type="protein sequence ID" value="KAG5410361.1"/>
    <property type="molecule type" value="Genomic_DNA"/>
</dbReference>
<feature type="transmembrane region" description="Helical" evidence="2">
    <location>
        <begin position="308"/>
        <end position="327"/>
    </location>
</feature>
<evidence type="ECO:0000313" key="3">
    <source>
        <dbReference type="EMBL" id="KAG5410361.1"/>
    </source>
</evidence>
<protein>
    <submittedName>
        <fullName evidence="3">Uncharacterized protein</fullName>
    </submittedName>
</protein>
<feature type="compositionally biased region" description="Basic and acidic residues" evidence="1">
    <location>
        <begin position="8"/>
        <end position="19"/>
    </location>
</feature>
<evidence type="ECO:0000256" key="1">
    <source>
        <dbReference type="SAM" id="MobiDB-lite"/>
    </source>
</evidence>